<organism evidence="16 17">
    <name type="scientific">Lachancea quebecensis</name>
    <dbReference type="NCBI Taxonomy" id="1654605"/>
    <lineage>
        <taxon>Eukaryota</taxon>
        <taxon>Fungi</taxon>
        <taxon>Dikarya</taxon>
        <taxon>Ascomycota</taxon>
        <taxon>Saccharomycotina</taxon>
        <taxon>Saccharomycetes</taxon>
        <taxon>Saccharomycetales</taxon>
        <taxon>Saccharomycetaceae</taxon>
        <taxon>Lachancea</taxon>
    </lineage>
</organism>
<evidence type="ECO:0000259" key="14">
    <source>
        <dbReference type="Pfam" id="PF00884"/>
    </source>
</evidence>
<dbReference type="FunFam" id="3.40.720.10:FF:000015">
    <property type="entry name" value="GPI ethanolamine phosphate transferase 1"/>
    <property type="match status" value="1"/>
</dbReference>
<evidence type="ECO:0000313" key="17">
    <source>
        <dbReference type="Proteomes" id="UP000236544"/>
    </source>
</evidence>
<keyword evidence="12" id="KW-0961">Cell wall biogenesis/degradation</keyword>
<dbReference type="InterPro" id="IPR037671">
    <property type="entry name" value="PIGN_N"/>
</dbReference>
<keyword evidence="9 13" id="KW-1133">Transmembrane helix</keyword>
<comment type="function">
    <text evidence="13">Ethanolamine phosphate transferase involved in glycosylphosphatidylinositol-anchor biosynthesis. Transfers ethanolamine phosphate to the first alpha-1,4-linked mannose of the glycosylphosphatidylinositol precursor of GPI-anchor.</text>
</comment>
<keyword evidence="7 13" id="KW-0812">Transmembrane</keyword>
<dbReference type="GO" id="GO:0005789">
    <property type="term" value="C:endoplasmic reticulum membrane"/>
    <property type="evidence" value="ECO:0007669"/>
    <property type="project" value="UniProtKB-SubCell"/>
</dbReference>
<evidence type="ECO:0000256" key="12">
    <source>
        <dbReference type="ARBA" id="ARBA00023316"/>
    </source>
</evidence>
<comment type="similarity">
    <text evidence="3 13">Belongs to the PIGG/PIGN/PIGO family. PIGN subfamily.</text>
</comment>
<feature type="transmembrane region" description="Helical" evidence="13">
    <location>
        <begin position="851"/>
        <end position="871"/>
    </location>
</feature>
<evidence type="ECO:0000256" key="9">
    <source>
        <dbReference type="ARBA" id="ARBA00022989"/>
    </source>
</evidence>
<evidence type="ECO:0000256" key="13">
    <source>
        <dbReference type="RuleBase" id="RU367138"/>
    </source>
</evidence>
<gene>
    <name evidence="16" type="ORF">LAQU0_S18e01926g</name>
</gene>
<accession>A0A0P1KWV2</accession>
<dbReference type="EC" id="2.-.-.-" evidence="13"/>
<dbReference type="SUPFAM" id="SSF53649">
    <property type="entry name" value="Alkaline phosphatase-like"/>
    <property type="match status" value="1"/>
</dbReference>
<evidence type="ECO:0000256" key="11">
    <source>
        <dbReference type="ARBA" id="ARBA00023180"/>
    </source>
</evidence>
<dbReference type="PANTHER" id="PTHR12250">
    <property type="entry name" value="PHOSPHATIDYLINOSITOL GLYCAN, CLASS N"/>
    <property type="match status" value="1"/>
</dbReference>
<dbReference type="EMBL" id="LN890534">
    <property type="protein sequence ID" value="CUS24684.1"/>
    <property type="molecule type" value="Genomic_DNA"/>
</dbReference>
<keyword evidence="11" id="KW-0325">Glycoprotein</keyword>
<evidence type="ECO:0000256" key="1">
    <source>
        <dbReference type="ARBA" id="ARBA00004477"/>
    </source>
</evidence>
<evidence type="ECO:0000256" key="8">
    <source>
        <dbReference type="ARBA" id="ARBA00022824"/>
    </source>
</evidence>
<feature type="transmembrane region" description="Helical" evidence="13">
    <location>
        <begin position="575"/>
        <end position="593"/>
    </location>
</feature>
<dbReference type="Pfam" id="PF00884">
    <property type="entry name" value="Sulfatase"/>
    <property type="match status" value="1"/>
</dbReference>
<evidence type="ECO:0000313" key="16">
    <source>
        <dbReference type="EMBL" id="CUS24684.1"/>
    </source>
</evidence>
<dbReference type="InterPro" id="IPR007070">
    <property type="entry name" value="GPI_EtnP_transferase_1"/>
</dbReference>
<evidence type="ECO:0000256" key="2">
    <source>
        <dbReference type="ARBA" id="ARBA00004687"/>
    </source>
</evidence>
<feature type="domain" description="GPI ethanolamine phosphate transferase 1 C-terminal" evidence="15">
    <location>
        <begin position="442"/>
        <end position="875"/>
    </location>
</feature>
<dbReference type="GO" id="GO:0006506">
    <property type="term" value="P:GPI anchor biosynthetic process"/>
    <property type="evidence" value="ECO:0007669"/>
    <property type="project" value="UniProtKB-UniPathway"/>
</dbReference>
<feature type="transmembrane region" description="Helical" evidence="13">
    <location>
        <begin position="816"/>
        <end position="839"/>
    </location>
</feature>
<dbReference type="PANTHER" id="PTHR12250:SF0">
    <property type="entry name" value="GPI ETHANOLAMINE PHOSPHATE TRANSFERASE 1"/>
    <property type="match status" value="1"/>
</dbReference>
<keyword evidence="5 13" id="KW-0337">GPI-anchor biosynthesis</keyword>
<evidence type="ECO:0000256" key="10">
    <source>
        <dbReference type="ARBA" id="ARBA00023136"/>
    </source>
</evidence>
<evidence type="ECO:0000256" key="4">
    <source>
        <dbReference type="ARBA" id="ARBA00020831"/>
    </source>
</evidence>
<evidence type="ECO:0000256" key="7">
    <source>
        <dbReference type="ARBA" id="ARBA00022692"/>
    </source>
</evidence>
<dbReference type="Pfam" id="PF04987">
    <property type="entry name" value="PigN"/>
    <property type="match status" value="1"/>
</dbReference>
<keyword evidence="8 13" id="KW-0256">Endoplasmic reticulum</keyword>
<dbReference type="InterPro" id="IPR017850">
    <property type="entry name" value="Alkaline_phosphatase_core_sf"/>
</dbReference>
<evidence type="ECO:0000256" key="6">
    <source>
        <dbReference type="ARBA" id="ARBA00022679"/>
    </source>
</evidence>
<feature type="domain" description="Sulfatase N-terminal" evidence="14">
    <location>
        <begin position="232"/>
        <end position="308"/>
    </location>
</feature>
<feature type="transmembrane region" description="Helical" evidence="13">
    <location>
        <begin position="689"/>
        <end position="708"/>
    </location>
</feature>
<dbReference type="AlphaFoldDB" id="A0A0P1KWV2"/>
<dbReference type="CDD" id="cd16020">
    <property type="entry name" value="GPI_EPT_1"/>
    <property type="match status" value="1"/>
</dbReference>
<dbReference type="InterPro" id="IPR017852">
    <property type="entry name" value="GPI_EtnP_transferase_1_C"/>
</dbReference>
<sequence length="922" mass="104962">MWSKQRLTFVIVGILFHFVYLWSIFDIYFVSPLVHGMQTYRSTNAPPAKRLFLIVGDGLRADTTFDKITHPTTGETAHLAPFLRSLVLNNATYGVSHTRMPTESRPGHVAMIAGFYEDVSAVTKGWKENPVDFDSFFNQSAHTYSFGSPDILPMFKSGASDPSKVDAWMYGHEFEDFTQSSIELDAYVFRHLDNLFYNSTMDQELHKQIMQDGNVFFLHLLGCDTAGHSYRPYSSEYYDNVKYIDEEVSKLVTKVRDFFGDDETAFVFTADHGMSAFGSHGDGHPNNTRTPLIAWGAGLNKPVLNKVPTYDNYTEGWDLANIQRNDVKQADIASLMSYLIGANYPANSVGELPLSYINGTEENKLNALYSNAKTILEQYLVKEQEIKLSQFQYKPYHKFVEKPPSQYLDEIEQLIDRISAGDESLESPAMKLTEELMSVTLEGLHYLTTYNWQFTRTIVTFGFVGWITYSFIIFLRLFILTKEYQLKTTIANITIFGVLSLVLNYVLYYQRSPFNFYMYLMFPLFFWSQIFKSKIILSDGLGDFFEGIALPKKLGILVAVLAIYESIVYGFFSRWIFTVSFIVLGFYPLACGIKDIRTNFLWLATSVFISVFTLFDAVKVESLNQINVASALIVTSACWGIYHLRRDIKAHTLKVLVAQVILIVAMVAITNKSVVSLQNREGLPRDSQAGGWIIFFLSLVVMPVFHYLEPSNDYRVRMLIIYLTFAPAFIILTISFESFFYFLFTAYIIQLIEIESRIKDSSAKNGSSHNWLQLLRVSVIGFFLMQVAFFSTGNIASISSFSLDSVYRLMPIFDPFPMGALLVLKLIMPYITLSSGLGILNLKLRFKDYSISSLIICTSDILSLQFFYLLRTEGSWLDIGVSISNYCLAILSSLIMLLLEFISHVLLRNVSLSQADRAKKTQ</sequence>
<dbReference type="UniPathway" id="UPA00196"/>
<evidence type="ECO:0000256" key="3">
    <source>
        <dbReference type="ARBA" id="ARBA00008400"/>
    </source>
</evidence>
<dbReference type="InterPro" id="IPR000917">
    <property type="entry name" value="Sulfatase_N"/>
</dbReference>
<dbReference type="GO" id="GO:0051377">
    <property type="term" value="F:mannose-ethanolamine phosphotransferase activity"/>
    <property type="evidence" value="ECO:0007669"/>
    <property type="project" value="UniProtKB-UniRule"/>
</dbReference>
<feature type="transmembrane region" description="Helical" evidence="13">
    <location>
        <begin position="7"/>
        <end position="30"/>
    </location>
</feature>
<comment type="pathway">
    <text evidence="2 13">Glycolipid biosynthesis; glycosylphosphatidylinositol-anchor biosynthesis.</text>
</comment>
<proteinExistence type="inferred from homology"/>
<feature type="transmembrane region" description="Helical" evidence="13">
    <location>
        <begin position="774"/>
        <end position="796"/>
    </location>
</feature>
<name>A0A0P1KWV2_9SACH</name>
<keyword evidence="6 13" id="KW-0808">Transferase</keyword>
<reference evidence="17" key="1">
    <citation type="submission" date="2015-10" db="EMBL/GenBank/DDBJ databases">
        <authorList>
            <person name="Devillers H."/>
        </authorList>
    </citation>
    <scope>NUCLEOTIDE SEQUENCE [LARGE SCALE GENOMIC DNA]</scope>
</reference>
<evidence type="ECO:0000259" key="15">
    <source>
        <dbReference type="Pfam" id="PF04987"/>
    </source>
</evidence>
<protein>
    <recommendedName>
        <fullName evidence="4 13">GPI ethanolamine phosphate transferase 1</fullName>
        <ecNumber evidence="13">2.-.-.-</ecNumber>
    </recommendedName>
</protein>
<dbReference type="Proteomes" id="UP000236544">
    <property type="component" value="Unassembled WGS sequence"/>
</dbReference>
<feature type="transmembrane region" description="Helical" evidence="13">
    <location>
        <begin position="651"/>
        <end position="669"/>
    </location>
</feature>
<dbReference type="OrthoDB" id="2748310at2759"/>
<feature type="transmembrane region" description="Helical" evidence="13">
    <location>
        <begin position="514"/>
        <end position="531"/>
    </location>
</feature>
<keyword evidence="10 13" id="KW-0472">Membrane</keyword>
<feature type="transmembrane region" description="Helical" evidence="13">
    <location>
        <begin position="715"/>
        <end position="732"/>
    </location>
</feature>
<dbReference type="GO" id="GO:0071555">
    <property type="term" value="P:cell wall organization"/>
    <property type="evidence" value="ECO:0007669"/>
    <property type="project" value="UniProtKB-KW"/>
</dbReference>
<comment type="subcellular location">
    <subcellularLocation>
        <location evidence="1 13">Endoplasmic reticulum membrane</location>
        <topology evidence="1 13">Multi-pass membrane protein</topology>
    </subcellularLocation>
</comment>
<evidence type="ECO:0000256" key="5">
    <source>
        <dbReference type="ARBA" id="ARBA00022502"/>
    </source>
</evidence>
<feature type="transmembrane region" description="Helical" evidence="13">
    <location>
        <begin position="600"/>
        <end position="620"/>
    </location>
</feature>
<feature type="transmembrane region" description="Helical" evidence="13">
    <location>
        <begin position="458"/>
        <end position="478"/>
    </location>
</feature>
<feature type="transmembrane region" description="Helical" evidence="13">
    <location>
        <begin position="883"/>
        <end position="907"/>
    </location>
</feature>
<keyword evidence="17" id="KW-1185">Reference proteome</keyword>
<dbReference type="Gene3D" id="3.40.720.10">
    <property type="entry name" value="Alkaline Phosphatase, subunit A"/>
    <property type="match status" value="1"/>
</dbReference>
<feature type="transmembrane region" description="Helical" evidence="13">
    <location>
        <begin position="490"/>
        <end position="508"/>
    </location>
</feature>